<feature type="region of interest" description="Disordered" evidence="1">
    <location>
        <begin position="363"/>
        <end position="386"/>
    </location>
</feature>
<keyword evidence="4" id="KW-1185">Reference proteome</keyword>
<protein>
    <submittedName>
        <fullName evidence="2">Uncharacterized protein</fullName>
    </submittedName>
</protein>
<evidence type="ECO:0000313" key="2">
    <source>
        <dbReference type="EMBL" id="CAI4002095.1"/>
    </source>
</evidence>
<reference evidence="2" key="1">
    <citation type="submission" date="2022-10" db="EMBL/GenBank/DDBJ databases">
        <authorList>
            <person name="Chen Y."/>
            <person name="Dougan E. K."/>
            <person name="Chan C."/>
            <person name="Rhodes N."/>
            <person name="Thang M."/>
        </authorList>
    </citation>
    <scope>NUCLEOTIDE SEQUENCE</scope>
</reference>
<evidence type="ECO:0000256" key="1">
    <source>
        <dbReference type="SAM" id="MobiDB-lite"/>
    </source>
</evidence>
<accession>A0A9P1G900</accession>
<name>A0A9P1G900_9DINO</name>
<dbReference type="InterPro" id="IPR040521">
    <property type="entry name" value="KDZ"/>
</dbReference>
<dbReference type="EMBL" id="CAMXCT030003041">
    <property type="protein sequence ID" value="CAL4789407.1"/>
    <property type="molecule type" value="Genomic_DNA"/>
</dbReference>
<dbReference type="EMBL" id="CAMXCT010003041">
    <property type="protein sequence ID" value="CAI4002095.1"/>
    <property type="molecule type" value="Genomic_DNA"/>
</dbReference>
<dbReference type="OrthoDB" id="5982978at2759"/>
<organism evidence="2">
    <name type="scientific">Cladocopium goreaui</name>
    <dbReference type="NCBI Taxonomy" id="2562237"/>
    <lineage>
        <taxon>Eukaryota</taxon>
        <taxon>Sar</taxon>
        <taxon>Alveolata</taxon>
        <taxon>Dinophyceae</taxon>
        <taxon>Suessiales</taxon>
        <taxon>Symbiodiniaceae</taxon>
        <taxon>Cladocopium</taxon>
    </lineage>
</organism>
<dbReference type="AlphaFoldDB" id="A0A9P1G900"/>
<evidence type="ECO:0000313" key="3">
    <source>
        <dbReference type="EMBL" id="CAL1155470.1"/>
    </source>
</evidence>
<evidence type="ECO:0000313" key="4">
    <source>
        <dbReference type="Proteomes" id="UP001152797"/>
    </source>
</evidence>
<sequence>MAHGFSQALIAEAIRNADPAAQISDGLVVHLAAELQPLFSTRVAAYGRETCAQELLPLPRSCSACKTRLAECRGSATPAAVIDLCGVVEKLHVPLRCRKPSCPEFGVLPWYNYCVRKGKHVFQGELPLLQCFMLSSSFGFSIPWLRQFHLRLVRQHASFTSEADVLTAQAATNSQLHRLPTSRLRLLISQGWFTWRLLTRGLEAGLDLSVVDFQSPMEDTACRFLGPLQAAFSRKAVEGAQRAKMRCDVIVLDGNAKNRRAVCAAALAGCSYSPTLRRTLRHTCTKTPAFKHCFCLHHCEAPGADRSHTDVEILQHKSINDGQQLMVLLQETTEPRREAWVLDSAVPDTVLSKYLRQVGAEKLKLRKRTHEPQPSDTAGPSPAPPLLQAQVEPVAELEQCSDPADLASVACSTHKESSTAQRQLAKSAGMLCVCLSEGLILHMQEIYGCESLSQRYFCVAAVKALLPTLTTVVHDDACHLHKYCARRAAHSQAAAQLSPPHMTFVCDKFHMAGHTDAWCKQTCDPELPSNSALLAGVRTSVCEFTFTWLSKYKHQTKHMNEYGFQFFLLDMAWSHNEIILQGGYRPEEVAGSLDAEDVA</sequence>
<comment type="caution">
    <text evidence="2">The sequence shown here is derived from an EMBL/GenBank/DDBJ whole genome shotgun (WGS) entry which is preliminary data.</text>
</comment>
<reference evidence="3" key="2">
    <citation type="submission" date="2024-04" db="EMBL/GenBank/DDBJ databases">
        <authorList>
            <person name="Chen Y."/>
            <person name="Shah S."/>
            <person name="Dougan E. K."/>
            <person name="Thang M."/>
            <person name="Chan C."/>
        </authorList>
    </citation>
    <scope>NUCLEOTIDE SEQUENCE [LARGE SCALE GENOMIC DNA]</scope>
</reference>
<dbReference type="Proteomes" id="UP001152797">
    <property type="component" value="Unassembled WGS sequence"/>
</dbReference>
<dbReference type="EMBL" id="CAMXCT020003041">
    <property type="protein sequence ID" value="CAL1155470.1"/>
    <property type="molecule type" value="Genomic_DNA"/>
</dbReference>
<dbReference type="Pfam" id="PF18758">
    <property type="entry name" value="KDZ"/>
    <property type="match status" value="1"/>
</dbReference>
<gene>
    <name evidence="2" type="ORF">C1SCF055_LOCUS28070</name>
</gene>
<proteinExistence type="predicted"/>